<dbReference type="SUPFAM" id="SSF101148">
    <property type="entry name" value="Plant invertase/pectin methylesterase inhibitor"/>
    <property type="match status" value="1"/>
</dbReference>
<organism evidence="1 2">
    <name type="scientific">Citrullus colocynthis</name>
    <name type="common">colocynth</name>
    <dbReference type="NCBI Taxonomy" id="252529"/>
    <lineage>
        <taxon>Eukaryota</taxon>
        <taxon>Viridiplantae</taxon>
        <taxon>Streptophyta</taxon>
        <taxon>Embryophyta</taxon>
        <taxon>Tracheophyta</taxon>
        <taxon>Spermatophyta</taxon>
        <taxon>Magnoliopsida</taxon>
        <taxon>eudicotyledons</taxon>
        <taxon>Gunneridae</taxon>
        <taxon>Pentapetalae</taxon>
        <taxon>rosids</taxon>
        <taxon>fabids</taxon>
        <taxon>Cucurbitales</taxon>
        <taxon>Cucurbitaceae</taxon>
        <taxon>Benincaseae</taxon>
        <taxon>Citrullus</taxon>
    </lineage>
</organism>
<sequence>MACGNVYDSGRFSIRHSLSKATRFFDLIEKHLQNTSTLPKSITGALRDCQYLAQLNINFLSNSFRAVNGTDKKLISKS</sequence>
<gene>
    <name evidence="1" type="ORF">CITCOLO1_LOCUS17830</name>
</gene>
<keyword evidence="2" id="KW-1185">Reference proteome</keyword>
<dbReference type="Proteomes" id="UP001642487">
    <property type="component" value="Chromosome 7"/>
</dbReference>
<dbReference type="Gene3D" id="1.20.140.40">
    <property type="entry name" value="Invertase/pectin methylesterase inhibitor family protein"/>
    <property type="match status" value="1"/>
</dbReference>
<dbReference type="InterPro" id="IPR035513">
    <property type="entry name" value="Invertase/methylesterase_inhib"/>
</dbReference>
<reference evidence="1 2" key="1">
    <citation type="submission" date="2024-03" db="EMBL/GenBank/DDBJ databases">
        <authorList>
            <person name="Gkanogiannis A."/>
            <person name="Becerra Lopez-Lavalle L."/>
        </authorList>
    </citation>
    <scope>NUCLEOTIDE SEQUENCE [LARGE SCALE GENOMIC DNA]</scope>
</reference>
<dbReference type="EMBL" id="OZ021741">
    <property type="protein sequence ID" value="CAK9325564.1"/>
    <property type="molecule type" value="Genomic_DNA"/>
</dbReference>
<accession>A0ABP0YYF1</accession>
<protein>
    <submittedName>
        <fullName evidence="1">Uncharacterized protein</fullName>
    </submittedName>
</protein>
<proteinExistence type="predicted"/>
<evidence type="ECO:0000313" key="1">
    <source>
        <dbReference type="EMBL" id="CAK9325564.1"/>
    </source>
</evidence>
<evidence type="ECO:0000313" key="2">
    <source>
        <dbReference type="Proteomes" id="UP001642487"/>
    </source>
</evidence>
<name>A0ABP0YYF1_9ROSI</name>